<dbReference type="Proteomes" id="UP000826513">
    <property type="component" value="Chromosome 1"/>
</dbReference>
<reference evidence="3 6" key="2">
    <citation type="submission" date="2021-03" db="EMBL/GenBank/DDBJ databases">
        <title>Rapid diversification of plasmids in a genus of pathogenic and nitrogen fixing bacteria.</title>
        <authorList>
            <person name="Weisberg A.J."/>
            <person name="Miller M."/>
            <person name="Ream W."/>
            <person name="Grunwald N.J."/>
            <person name="Chang J.H."/>
        </authorList>
    </citation>
    <scope>NUCLEOTIDE SEQUENCE [LARGE SCALE GENOMIC DNA]</scope>
    <source>
        <strain evidence="3 6">AF3.44</strain>
    </source>
</reference>
<dbReference type="AlphaFoldDB" id="A0A4D7DQZ7"/>
<dbReference type="Pfam" id="PF00535">
    <property type="entry name" value="Glycos_transf_2"/>
    <property type="match status" value="1"/>
</dbReference>
<dbReference type="Proteomes" id="UP000298664">
    <property type="component" value="Chromosome Circular"/>
</dbReference>
<sequence length="320" mass="36441">MREAEEKASPLCSVVCTTYNHAKFSRASIQSIADQDYPNIEIIVVDDGSTDGNVDIVRDALEASGRPYTLLAQNNTGNVPMNVNRGLAAARGEYVSLTSLDDILLPSCISTKIKRLETDQNLTFVANIYTVEIDAGDNVLSEATSRAGLNQQIFSCTLDLLEYDFKSLGAFYVQGAVFRLSVIRAFGGYDEDLIGDDIIFRTKLLNYMVAFPNLTFAFEDNAGVAYRKHGGNIHANLLRQIKCLVQWKERYYKDRPFPNRMWRSVNLFFKEGLLNGRRHEIEQARNLHHDIDRQYLGFRSTWKARGYRFRHMWNKVSGRV</sequence>
<accession>A0A4D7DQZ7</accession>
<evidence type="ECO:0000313" key="3">
    <source>
        <dbReference type="EMBL" id="QYA08325.1"/>
    </source>
</evidence>
<dbReference type="PANTHER" id="PTHR22916">
    <property type="entry name" value="GLYCOSYLTRANSFERASE"/>
    <property type="match status" value="1"/>
</dbReference>
<dbReference type="STRING" id="1367849.GCA_000518585_00831"/>
<dbReference type="EC" id="2.4.-.-" evidence="4"/>
<keyword evidence="4" id="KW-0328">Glycosyltransferase</keyword>
<dbReference type="CDD" id="cd00761">
    <property type="entry name" value="Glyco_tranf_GTA_type"/>
    <property type="match status" value="1"/>
</dbReference>
<reference evidence="4" key="3">
    <citation type="submission" date="2023-05" db="EMBL/GenBank/DDBJ databases">
        <title>Complete genome sequence of Agrobacterium larrymoorei CFBP5477.</title>
        <authorList>
            <person name="Yen H.-C."/>
            <person name="Chou L."/>
            <person name="Lin Y.-C."/>
            <person name="Lai E.-M."/>
            <person name="Kuo C.-H."/>
        </authorList>
    </citation>
    <scope>NUCLEOTIDE SEQUENCE</scope>
    <source>
        <strain evidence="4">CFBP5477</strain>
    </source>
</reference>
<dbReference type="InterPro" id="IPR029044">
    <property type="entry name" value="Nucleotide-diphossugar_trans"/>
</dbReference>
<dbReference type="SUPFAM" id="SSF53448">
    <property type="entry name" value="Nucleotide-diphospho-sugar transferases"/>
    <property type="match status" value="1"/>
</dbReference>
<dbReference type="InterPro" id="IPR001173">
    <property type="entry name" value="Glyco_trans_2-like"/>
</dbReference>
<dbReference type="EMBL" id="CP072167">
    <property type="protein sequence ID" value="QYA08325.1"/>
    <property type="molecule type" value="Genomic_DNA"/>
</dbReference>
<evidence type="ECO:0000313" key="5">
    <source>
        <dbReference type="Proteomes" id="UP000298545"/>
    </source>
</evidence>
<evidence type="ECO:0000313" key="2">
    <source>
        <dbReference type="EMBL" id="QCI98788.1"/>
    </source>
</evidence>
<feature type="domain" description="Glycosyltransferase 2-like" evidence="1">
    <location>
        <begin position="13"/>
        <end position="144"/>
    </location>
</feature>
<dbReference type="PANTHER" id="PTHR22916:SF3">
    <property type="entry name" value="UDP-GLCNAC:BETAGAL BETA-1,3-N-ACETYLGLUCOSAMINYLTRANSFERASE-LIKE PROTEIN 1"/>
    <property type="match status" value="1"/>
</dbReference>
<keyword evidence="6" id="KW-1185">Reference proteome</keyword>
<organism evidence="2 5">
    <name type="scientific">Agrobacterium larrymoorei</name>
    <dbReference type="NCBI Taxonomy" id="160699"/>
    <lineage>
        <taxon>Bacteria</taxon>
        <taxon>Pseudomonadati</taxon>
        <taxon>Pseudomonadota</taxon>
        <taxon>Alphaproteobacteria</taxon>
        <taxon>Hyphomicrobiales</taxon>
        <taxon>Rhizobiaceae</taxon>
        <taxon>Rhizobium/Agrobacterium group</taxon>
        <taxon>Agrobacterium</taxon>
    </lineage>
</organism>
<dbReference type="Proteomes" id="UP000298545">
    <property type="component" value="Chromosome circular"/>
</dbReference>
<proteinExistence type="predicted"/>
<dbReference type="Gene3D" id="3.90.550.10">
    <property type="entry name" value="Spore Coat Polysaccharide Biosynthesis Protein SpsA, Chain A"/>
    <property type="match status" value="1"/>
</dbReference>
<evidence type="ECO:0000313" key="6">
    <source>
        <dbReference type="Proteomes" id="UP000826513"/>
    </source>
</evidence>
<dbReference type="EMBL" id="CP039691">
    <property type="protein sequence ID" value="QCI98788.1"/>
    <property type="molecule type" value="Genomic_DNA"/>
</dbReference>
<dbReference type="KEGG" id="alf:CFBP5473_13315"/>
<dbReference type="GO" id="GO:0016758">
    <property type="term" value="F:hexosyltransferase activity"/>
    <property type="evidence" value="ECO:0007669"/>
    <property type="project" value="UniProtKB-ARBA"/>
</dbReference>
<dbReference type="OrthoDB" id="9783791at2"/>
<protein>
    <submittedName>
        <fullName evidence="2">Glycosyltransferase family 2 protein</fullName>
        <ecNumber evidence="4">2.4.-.-</ecNumber>
    </submittedName>
</protein>
<reference evidence="2 5" key="1">
    <citation type="submission" date="2019-04" db="EMBL/GenBank/DDBJ databases">
        <title>Complete genome sequence of Agrobacterium larrymoorei CFBP5473.</title>
        <authorList>
            <person name="Haryono M."/>
            <person name="Chou L."/>
            <person name="Lin Y.-C."/>
            <person name="Lai E.-M."/>
            <person name="Kuo C.-H."/>
        </authorList>
    </citation>
    <scope>NUCLEOTIDE SEQUENCE [LARGE SCALE GENOMIC DNA]</scope>
    <source>
        <strain evidence="2 5">CFBP5473</strain>
    </source>
</reference>
<name>A0A4D7DQZ7_9HYPH</name>
<dbReference type="EMBL" id="CP124733">
    <property type="protein sequence ID" value="WHA40873.1"/>
    <property type="molecule type" value="Genomic_DNA"/>
</dbReference>
<keyword evidence="2" id="KW-0808">Transferase</keyword>
<evidence type="ECO:0000259" key="1">
    <source>
        <dbReference type="Pfam" id="PF00535"/>
    </source>
</evidence>
<evidence type="ECO:0000313" key="4">
    <source>
        <dbReference type="EMBL" id="WHA40873.1"/>
    </source>
</evidence>
<dbReference type="RefSeq" id="WP_027673716.1">
    <property type="nucleotide sequence ID" value="NZ_CP039691.1"/>
</dbReference>
<gene>
    <name evidence="2" type="ORF">CFBP5473_13315</name>
    <name evidence="4" type="ORF">CFBP5477_013825</name>
    <name evidence="3" type="ORF">J5285_06425</name>
</gene>